<dbReference type="RefSeq" id="WP_166103519.1">
    <property type="nucleotide sequence ID" value="NZ_JAADJT010000005.1"/>
</dbReference>
<reference evidence="3" key="2">
    <citation type="submission" date="2023-07" db="EMBL/GenBank/DDBJ databases">
        <title>Duganella aceri sp. nov., isolated from tree sap.</title>
        <authorList>
            <person name="Kim I.S."/>
        </authorList>
    </citation>
    <scope>NUCLEOTIDE SEQUENCE [LARGE SCALE GENOMIC DNA]</scope>
    <source>
        <strain evidence="3">SAP-35</strain>
    </source>
</reference>
<dbReference type="CDD" id="cd14847">
    <property type="entry name" value="DD-carboxypeptidase_like"/>
    <property type="match status" value="1"/>
</dbReference>
<dbReference type="Gene3D" id="3.30.1380.10">
    <property type="match status" value="1"/>
</dbReference>
<dbReference type="SUPFAM" id="SSF55166">
    <property type="entry name" value="Hedgehog/DD-peptidase"/>
    <property type="match status" value="1"/>
</dbReference>
<evidence type="ECO:0000259" key="1">
    <source>
        <dbReference type="Pfam" id="PF02557"/>
    </source>
</evidence>
<accession>A0ABX0FKY3</accession>
<dbReference type="PANTHER" id="PTHR34385:SF1">
    <property type="entry name" value="PEPTIDOGLYCAN L-ALANYL-D-GLUTAMATE ENDOPEPTIDASE CWLK"/>
    <property type="match status" value="1"/>
</dbReference>
<dbReference type="Pfam" id="PF02557">
    <property type="entry name" value="VanY"/>
    <property type="match status" value="1"/>
</dbReference>
<evidence type="ECO:0000313" key="2">
    <source>
        <dbReference type="EMBL" id="NGZ85240.1"/>
    </source>
</evidence>
<dbReference type="InterPro" id="IPR009045">
    <property type="entry name" value="Zn_M74/Hedgehog-like"/>
</dbReference>
<sequence length="237" mass="26912">METFDEWELTGRTRTHVTQYAQPRFAARPEVAAAFLLLREAAARDGIDLLPIASFRPLENQLGIWNRKFSGEKTLFDQEGKPRDYASLSPPDLVRAVLGWSGLPGATRRHWGTDIDVFDRAAMPPGYHTKLLPEEVAPGGVFERLHAWLDEHIERFGFFRPYRVYYGGMYPEPWHLSHIASGEAALAAYRRHGVDLLARVLRETDMLGRELVLEMLPELFRDHVLSVDRAGGVASDM</sequence>
<dbReference type="InterPro" id="IPR052179">
    <property type="entry name" value="DD-CPase-like"/>
</dbReference>
<name>A0ABX0FKY3_9BURK</name>
<proteinExistence type="predicted"/>
<keyword evidence="3" id="KW-1185">Reference proteome</keyword>
<dbReference type="PANTHER" id="PTHR34385">
    <property type="entry name" value="D-ALANYL-D-ALANINE CARBOXYPEPTIDASE"/>
    <property type="match status" value="1"/>
</dbReference>
<comment type="caution">
    <text evidence="2">The sequence shown here is derived from an EMBL/GenBank/DDBJ whole genome shotgun (WGS) entry which is preliminary data.</text>
</comment>
<organism evidence="2 3">
    <name type="scientific">Duganella aceris</name>
    <dbReference type="NCBI Taxonomy" id="2703883"/>
    <lineage>
        <taxon>Bacteria</taxon>
        <taxon>Pseudomonadati</taxon>
        <taxon>Pseudomonadota</taxon>
        <taxon>Betaproteobacteria</taxon>
        <taxon>Burkholderiales</taxon>
        <taxon>Oxalobacteraceae</taxon>
        <taxon>Telluria group</taxon>
        <taxon>Duganella</taxon>
    </lineage>
</organism>
<dbReference type="Proteomes" id="UP000666369">
    <property type="component" value="Unassembled WGS sequence"/>
</dbReference>
<dbReference type="EMBL" id="JAADJT010000005">
    <property type="protein sequence ID" value="NGZ85240.1"/>
    <property type="molecule type" value="Genomic_DNA"/>
</dbReference>
<evidence type="ECO:0000313" key="3">
    <source>
        <dbReference type="Proteomes" id="UP000666369"/>
    </source>
</evidence>
<protein>
    <submittedName>
        <fullName evidence="2">M15 family metallopeptidase</fullName>
    </submittedName>
</protein>
<reference evidence="2 3" key="1">
    <citation type="submission" date="2020-01" db="EMBL/GenBank/DDBJ databases">
        <authorList>
            <person name="Lee S.D."/>
        </authorList>
    </citation>
    <scope>NUCLEOTIDE SEQUENCE [LARGE SCALE GENOMIC DNA]</scope>
    <source>
        <strain evidence="2 3">SAP-35</strain>
    </source>
</reference>
<dbReference type="InterPro" id="IPR003709">
    <property type="entry name" value="VanY-like_core_dom"/>
</dbReference>
<feature type="domain" description="D-alanyl-D-alanine carboxypeptidase-like core" evidence="1">
    <location>
        <begin position="28"/>
        <end position="179"/>
    </location>
</feature>
<gene>
    <name evidence="2" type="ORF">GW587_13360</name>
</gene>